<keyword evidence="1" id="KW-0472">Membrane</keyword>
<reference evidence="2 3" key="1">
    <citation type="submission" date="2021-03" db="EMBL/GenBank/DDBJ databases">
        <title>Muricauda lutimaris sp. nov. and Muricauda ruestringensis sp. nov, two marine members of the Flavobacteriaceae isolated from deep sea sediments of Western Pacific.</title>
        <authorList>
            <person name="Zhao S."/>
            <person name="Liu R."/>
        </authorList>
    </citation>
    <scope>NUCLEOTIDE SEQUENCE [LARGE SCALE GENOMIC DNA]</scope>
    <source>
        <strain evidence="2 3">BC31-3-A3</strain>
    </source>
</reference>
<keyword evidence="1" id="KW-0812">Transmembrane</keyword>
<protein>
    <recommendedName>
        <fullName evidence="4">Lipoprotein</fullName>
    </recommendedName>
</protein>
<evidence type="ECO:0008006" key="4">
    <source>
        <dbReference type="Google" id="ProtNLM"/>
    </source>
</evidence>
<keyword evidence="3" id="KW-1185">Reference proteome</keyword>
<keyword evidence="1" id="KW-1133">Transmembrane helix</keyword>
<gene>
    <name evidence="2" type="ORF">J0654_05320</name>
</gene>
<comment type="caution">
    <text evidence="2">The sequence shown here is derived from an EMBL/GenBank/DDBJ whole genome shotgun (WGS) entry which is preliminary data.</text>
</comment>
<feature type="transmembrane region" description="Helical" evidence="1">
    <location>
        <begin position="6"/>
        <end position="23"/>
    </location>
</feature>
<proteinExistence type="predicted"/>
<dbReference type="EMBL" id="JAFLNM010000001">
    <property type="protein sequence ID" value="MBO0341053.1"/>
    <property type="molecule type" value="Genomic_DNA"/>
</dbReference>
<evidence type="ECO:0000256" key="1">
    <source>
        <dbReference type="SAM" id="Phobius"/>
    </source>
</evidence>
<sequence>MNYRNLITYFIGIFILILNSSCFSNKPNRASKTESKTEQNFKNKSSVPFIENCENNQTDACFQNSISEIILNKANERNLVLEKDTLQIGIRVNENGTLTILDNITSNESLKKIVPEAISDLKNIEPGYLESQKRYISSGYKWFIIIENNELKNKLEY</sequence>
<evidence type="ECO:0000313" key="2">
    <source>
        <dbReference type="EMBL" id="MBO0341053.1"/>
    </source>
</evidence>
<dbReference type="RefSeq" id="WP_207026618.1">
    <property type="nucleotide sequence ID" value="NZ_JAFLNM010000001.1"/>
</dbReference>
<dbReference type="Proteomes" id="UP000664807">
    <property type="component" value="Unassembled WGS sequence"/>
</dbReference>
<name>A0ABS3FD26_9FLAO</name>
<accession>A0ABS3FD26</accession>
<evidence type="ECO:0000313" key="3">
    <source>
        <dbReference type="Proteomes" id="UP000664807"/>
    </source>
</evidence>
<organism evidence="2 3">
    <name type="scientific">Flagellimonas profundi</name>
    <dbReference type="NCBI Taxonomy" id="2915620"/>
    <lineage>
        <taxon>Bacteria</taxon>
        <taxon>Pseudomonadati</taxon>
        <taxon>Bacteroidota</taxon>
        <taxon>Flavobacteriia</taxon>
        <taxon>Flavobacteriales</taxon>
        <taxon>Flavobacteriaceae</taxon>
        <taxon>Flagellimonas</taxon>
    </lineage>
</organism>